<dbReference type="EMBL" id="PPCV01000002">
    <property type="protein sequence ID" value="RXW33105.1"/>
    <property type="molecule type" value="Genomic_DNA"/>
</dbReference>
<keyword evidence="3 9" id="KW-0813">Transport</keyword>
<dbReference type="RefSeq" id="WP_129458007.1">
    <property type="nucleotide sequence ID" value="NZ_PPCV01000002.1"/>
</dbReference>
<keyword evidence="12" id="KW-1185">Reference proteome</keyword>
<comment type="subcellular location">
    <subcellularLocation>
        <location evidence="1 9">Cell membrane</location>
        <topology evidence="1 9">Multi-pass membrane protein</topology>
    </subcellularLocation>
</comment>
<dbReference type="PROSITE" id="PS50928">
    <property type="entry name" value="ABC_TM1"/>
    <property type="match status" value="1"/>
</dbReference>
<evidence type="ECO:0000256" key="1">
    <source>
        <dbReference type="ARBA" id="ARBA00004651"/>
    </source>
</evidence>
<evidence type="ECO:0000313" key="12">
    <source>
        <dbReference type="Proteomes" id="UP000290624"/>
    </source>
</evidence>
<evidence type="ECO:0000256" key="8">
    <source>
        <dbReference type="ARBA" id="ARBA00023136"/>
    </source>
</evidence>
<feature type="transmembrane region" description="Helical" evidence="9">
    <location>
        <begin position="20"/>
        <end position="42"/>
    </location>
</feature>
<dbReference type="NCBIfam" id="TIGR01726">
    <property type="entry name" value="HEQRo_perm_3TM"/>
    <property type="match status" value="1"/>
</dbReference>
<comment type="caution">
    <text evidence="11">The sequence shown here is derived from an EMBL/GenBank/DDBJ whole genome shotgun (WGS) entry which is preliminary data.</text>
</comment>
<dbReference type="AlphaFoldDB" id="A0A4Q2EM42"/>
<keyword evidence="5 9" id="KW-0812">Transmembrane</keyword>
<dbReference type="CDD" id="cd06261">
    <property type="entry name" value="TM_PBP2"/>
    <property type="match status" value="1"/>
</dbReference>
<feature type="domain" description="ABC transmembrane type-1" evidence="10">
    <location>
        <begin position="16"/>
        <end position="196"/>
    </location>
</feature>
<comment type="similarity">
    <text evidence="2">Belongs to the binding-protein-dependent transport system permease family. HisMQ subfamily.</text>
</comment>
<dbReference type="GO" id="GO:0043190">
    <property type="term" value="C:ATP-binding cassette (ABC) transporter complex"/>
    <property type="evidence" value="ECO:0007669"/>
    <property type="project" value="InterPro"/>
</dbReference>
<reference evidence="11 12" key="1">
    <citation type="submission" date="2018-01" db="EMBL/GenBank/DDBJ databases">
        <title>Lactibacter flavus gen. nov., sp. nov., a novel bacterium of the family Propionibacteriaceae isolated from raw milk and dairy products.</title>
        <authorList>
            <person name="Wenning M."/>
            <person name="Breitenwieser F."/>
            <person name="Huptas C."/>
            <person name="von Neubeck M."/>
            <person name="Busse H.-J."/>
            <person name="Scherer S."/>
        </authorList>
    </citation>
    <scope>NUCLEOTIDE SEQUENCE [LARGE SCALE GENOMIC DNA]</scope>
    <source>
        <strain evidence="11 12">VG341</strain>
    </source>
</reference>
<dbReference type="GO" id="GO:0022857">
    <property type="term" value="F:transmembrane transporter activity"/>
    <property type="evidence" value="ECO:0007669"/>
    <property type="project" value="InterPro"/>
</dbReference>
<dbReference type="Gene3D" id="1.10.3720.10">
    <property type="entry name" value="MetI-like"/>
    <property type="match status" value="1"/>
</dbReference>
<feature type="transmembrane region" description="Helical" evidence="9">
    <location>
        <begin position="81"/>
        <end position="101"/>
    </location>
</feature>
<dbReference type="InterPro" id="IPR010065">
    <property type="entry name" value="AA_ABC_transptr_permease_3TM"/>
</dbReference>
<keyword evidence="4" id="KW-1003">Cell membrane</keyword>
<gene>
    <name evidence="11" type="ORF">C1706_04450</name>
</gene>
<evidence type="ECO:0000256" key="5">
    <source>
        <dbReference type="ARBA" id="ARBA00022692"/>
    </source>
</evidence>
<dbReference type="PANTHER" id="PTHR30614">
    <property type="entry name" value="MEMBRANE COMPONENT OF AMINO ACID ABC TRANSPORTER"/>
    <property type="match status" value="1"/>
</dbReference>
<feature type="transmembrane region" description="Helical" evidence="9">
    <location>
        <begin position="185"/>
        <end position="207"/>
    </location>
</feature>
<name>A0A4Q2EM42_9ACTN</name>
<protein>
    <submittedName>
        <fullName evidence="11">Amino acid ABC transporter permease</fullName>
    </submittedName>
</protein>
<dbReference type="InterPro" id="IPR000515">
    <property type="entry name" value="MetI-like"/>
</dbReference>
<dbReference type="Pfam" id="PF00528">
    <property type="entry name" value="BPD_transp_1"/>
    <property type="match status" value="1"/>
</dbReference>
<evidence type="ECO:0000313" key="11">
    <source>
        <dbReference type="EMBL" id="RXW33105.1"/>
    </source>
</evidence>
<evidence type="ECO:0000256" key="6">
    <source>
        <dbReference type="ARBA" id="ARBA00022970"/>
    </source>
</evidence>
<dbReference type="Proteomes" id="UP000290624">
    <property type="component" value="Unassembled WGS sequence"/>
</dbReference>
<proteinExistence type="inferred from homology"/>
<sequence>MVEILTDNWAFLLSGVATTVGLTIVGFLGSLIVGTIAAIFRVSPVVPLRLVGSAYVEFFRNIPLLSLLVLVTFGLPDIGVLLPLFWCGAVSLILSGSAFVCETVRSGINTISIGQSEASRALGMSFTQQLALVILPQAFRTMVQPLANVFIGVLIGSSLVAAVGVSDITNVTQQLNIRYAEAVFLFLLSGAVYLILGLGVGGAGSAVERRLGRSRIAGGKAVSR</sequence>
<evidence type="ECO:0000256" key="9">
    <source>
        <dbReference type="RuleBase" id="RU363032"/>
    </source>
</evidence>
<keyword evidence="6" id="KW-0029">Amino-acid transport</keyword>
<dbReference type="OrthoDB" id="92598at2"/>
<evidence type="ECO:0000256" key="3">
    <source>
        <dbReference type="ARBA" id="ARBA00022448"/>
    </source>
</evidence>
<evidence type="ECO:0000259" key="10">
    <source>
        <dbReference type="PROSITE" id="PS50928"/>
    </source>
</evidence>
<dbReference type="PANTHER" id="PTHR30614:SF37">
    <property type="entry name" value="AMINO-ACID ABC TRANSPORTER PERMEASE PROTEIN YHDX-RELATED"/>
    <property type="match status" value="1"/>
</dbReference>
<keyword evidence="7 9" id="KW-1133">Transmembrane helix</keyword>
<feature type="transmembrane region" description="Helical" evidence="9">
    <location>
        <begin position="146"/>
        <end position="165"/>
    </location>
</feature>
<dbReference type="InterPro" id="IPR035906">
    <property type="entry name" value="MetI-like_sf"/>
</dbReference>
<dbReference type="GO" id="GO:0006865">
    <property type="term" value="P:amino acid transport"/>
    <property type="evidence" value="ECO:0007669"/>
    <property type="project" value="UniProtKB-KW"/>
</dbReference>
<keyword evidence="8 9" id="KW-0472">Membrane</keyword>
<evidence type="ECO:0000256" key="7">
    <source>
        <dbReference type="ARBA" id="ARBA00022989"/>
    </source>
</evidence>
<evidence type="ECO:0000256" key="4">
    <source>
        <dbReference type="ARBA" id="ARBA00022475"/>
    </source>
</evidence>
<dbReference type="SUPFAM" id="SSF161098">
    <property type="entry name" value="MetI-like"/>
    <property type="match status" value="1"/>
</dbReference>
<feature type="transmembrane region" description="Helical" evidence="9">
    <location>
        <begin position="54"/>
        <end position="75"/>
    </location>
</feature>
<accession>A0A4Q2EM42</accession>
<organism evidence="11 12">
    <name type="scientific">Propioniciclava flava</name>
    <dbReference type="NCBI Taxonomy" id="2072026"/>
    <lineage>
        <taxon>Bacteria</taxon>
        <taxon>Bacillati</taxon>
        <taxon>Actinomycetota</taxon>
        <taxon>Actinomycetes</taxon>
        <taxon>Propionibacteriales</taxon>
        <taxon>Propionibacteriaceae</taxon>
        <taxon>Propioniciclava</taxon>
    </lineage>
</organism>
<evidence type="ECO:0000256" key="2">
    <source>
        <dbReference type="ARBA" id="ARBA00010072"/>
    </source>
</evidence>
<dbReference type="InterPro" id="IPR043429">
    <property type="entry name" value="ArtM/GltK/GlnP/TcyL/YhdX-like"/>
</dbReference>